<dbReference type="RefSeq" id="XP_012337812.1">
    <property type="nucleotide sequence ID" value="XM_012482389.1"/>
</dbReference>
<evidence type="ECO:0000256" key="1">
    <source>
        <dbReference type="SAM" id="Phobius"/>
    </source>
</evidence>
<keyword evidence="1" id="KW-0812">Transmembrane</keyword>
<evidence type="ECO:0000313" key="2">
    <source>
        <dbReference type="EMBL" id="KJP85564.1"/>
    </source>
</evidence>
<feature type="transmembrane region" description="Helical" evidence="1">
    <location>
        <begin position="40"/>
        <end position="65"/>
    </location>
</feature>
<protein>
    <recommendedName>
        <fullName evidence="4">Transmembrane protein</fullName>
    </recommendedName>
</protein>
<dbReference type="Proteomes" id="UP000054561">
    <property type="component" value="Unassembled WGS sequence"/>
</dbReference>
<dbReference type="EMBL" id="KQ001719">
    <property type="protein sequence ID" value="KJP85564.1"/>
    <property type="molecule type" value="Genomic_DNA"/>
</dbReference>
<reference evidence="2 3" key="1">
    <citation type="submission" date="2014-03" db="EMBL/GenBank/DDBJ databases">
        <title>The Genome Sequence of Plasmodium fragile nilgiri.</title>
        <authorList>
            <consortium name="The Broad Institute Genomics Platform"/>
            <consortium name="The Broad Institute Genome Sequencing Center for Infectious Disease"/>
            <person name="Neafsey D."/>
            <person name="Duraisingh M."/>
            <person name="Young S.K."/>
            <person name="Zeng Q."/>
            <person name="Gargeya S."/>
            <person name="Abouelleil A."/>
            <person name="Alvarado L."/>
            <person name="Chapman S.B."/>
            <person name="Gainer-Dewar J."/>
            <person name="Goldberg J."/>
            <person name="Griggs A."/>
            <person name="Gujja S."/>
            <person name="Hansen M."/>
            <person name="Howarth C."/>
            <person name="Imamovic A."/>
            <person name="Larimer J."/>
            <person name="Pearson M."/>
            <person name="Poon T.W."/>
            <person name="Priest M."/>
            <person name="Roberts A."/>
            <person name="Saif S."/>
            <person name="Shea T."/>
            <person name="Sykes S."/>
            <person name="Wortman J."/>
            <person name="Nusbaum C."/>
            <person name="Birren B."/>
        </authorList>
    </citation>
    <scope>NUCLEOTIDE SEQUENCE [LARGE SCALE GENOMIC DNA]</scope>
    <source>
        <strain evidence="3">nilgiri</strain>
    </source>
</reference>
<sequence length="112" mass="13498">MITLINMSSFQFDFNKAKINNRNIHYRIRSVVFLTRDVTILFIKIQIILIKLLSLLFLGILKLYLLQKYFFGYLNYNFCNNNNTFYILKQHLIQGNYSTFINPKIEYIIIMI</sequence>
<keyword evidence="1" id="KW-0472">Membrane</keyword>
<name>A0A0D9QF00_PLAFR</name>
<dbReference type="VEuPathDB" id="PlasmoDB:AK88_04785"/>
<organism evidence="2 3">
    <name type="scientific">Plasmodium fragile</name>
    <dbReference type="NCBI Taxonomy" id="5857"/>
    <lineage>
        <taxon>Eukaryota</taxon>
        <taxon>Sar</taxon>
        <taxon>Alveolata</taxon>
        <taxon>Apicomplexa</taxon>
        <taxon>Aconoidasida</taxon>
        <taxon>Haemosporida</taxon>
        <taxon>Plasmodiidae</taxon>
        <taxon>Plasmodium</taxon>
        <taxon>Plasmodium (Plasmodium)</taxon>
    </lineage>
</organism>
<keyword evidence="3" id="KW-1185">Reference proteome</keyword>
<keyword evidence="1" id="KW-1133">Transmembrane helix</keyword>
<dbReference type="AlphaFoldDB" id="A0A0D9QF00"/>
<dbReference type="GeneID" id="24270099"/>
<proteinExistence type="predicted"/>
<gene>
    <name evidence="2" type="ORF">AK88_04785</name>
</gene>
<accession>A0A0D9QF00</accession>
<evidence type="ECO:0000313" key="3">
    <source>
        <dbReference type="Proteomes" id="UP000054561"/>
    </source>
</evidence>
<evidence type="ECO:0008006" key="4">
    <source>
        <dbReference type="Google" id="ProtNLM"/>
    </source>
</evidence>